<name>A0A3M6V2Q2_POCDA</name>
<evidence type="ECO:0000313" key="2">
    <source>
        <dbReference type="Proteomes" id="UP000275408"/>
    </source>
</evidence>
<proteinExistence type="predicted"/>
<dbReference type="EMBL" id="RCHS01000213">
    <property type="protein sequence ID" value="RMX60223.1"/>
    <property type="molecule type" value="Genomic_DNA"/>
</dbReference>
<dbReference type="STRING" id="46731.A0A3M6V2Q2"/>
<dbReference type="AlphaFoldDB" id="A0A3M6V2Q2"/>
<keyword evidence="2" id="KW-1185">Reference proteome</keyword>
<dbReference type="Proteomes" id="UP000275408">
    <property type="component" value="Unassembled WGS sequence"/>
</dbReference>
<reference evidence="1 2" key="1">
    <citation type="journal article" date="2018" name="Sci. Rep.">
        <title>Comparative analysis of the Pocillopora damicornis genome highlights role of immune system in coral evolution.</title>
        <authorList>
            <person name="Cunning R."/>
            <person name="Bay R.A."/>
            <person name="Gillette P."/>
            <person name="Baker A.C."/>
            <person name="Traylor-Knowles N."/>
        </authorList>
    </citation>
    <scope>NUCLEOTIDE SEQUENCE [LARGE SCALE GENOMIC DNA]</scope>
    <source>
        <strain evidence="1">RSMAS</strain>
        <tissue evidence="1">Whole animal</tissue>
    </source>
</reference>
<protein>
    <submittedName>
        <fullName evidence="1">Uncharacterized protein</fullName>
    </submittedName>
</protein>
<dbReference type="InterPro" id="IPR036397">
    <property type="entry name" value="RNaseH_sf"/>
</dbReference>
<evidence type="ECO:0000313" key="1">
    <source>
        <dbReference type="EMBL" id="RMX60223.1"/>
    </source>
</evidence>
<dbReference type="Gene3D" id="3.30.420.10">
    <property type="entry name" value="Ribonuclease H-like superfamily/Ribonuclease H"/>
    <property type="match status" value="1"/>
</dbReference>
<dbReference type="GO" id="GO:0003676">
    <property type="term" value="F:nucleic acid binding"/>
    <property type="evidence" value="ECO:0007669"/>
    <property type="project" value="InterPro"/>
</dbReference>
<organism evidence="1 2">
    <name type="scientific">Pocillopora damicornis</name>
    <name type="common">Cauliflower coral</name>
    <name type="synonym">Millepora damicornis</name>
    <dbReference type="NCBI Taxonomy" id="46731"/>
    <lineage>
        <taxon>Eukaryota</taxon>
        <taxon>Metazoa</taxon>
        <taxon>Cnidaria</taxon>
        <taxon>Anthozoa</taxon>
        <taxon>Hexacorallia</taxon>
        <taxon>Scleractinia</taxon>
        <taxon>Astrocoeniina</taxon>
        <taxon>Pocilloporidae</taxon>
        <taxon>Pocillopora</taxon>
    </lineage>
</organism>
<sequence length="121" mass="13698">MPKIVHLQYDSKQKDQLVIFDTKTTCAGKLAEMCQLSAVSENGKHEFSIYVLPKSNISYSAYLVNAVSDNVVRIRDKMQFVYKEMAHDGAKSNAMKFSLWNPSMSEMEKTDPRVADKLAKS</sequence>
<accession>A0A3M6V2Q2</accession>
<comment type="caution">
    <text evidence="1">The sequence shown here is derived from an EMBL/GenBank/DDBJ whole genome shotgun (WGS) entry which is preliminary data.</text>
</comment>
<gene>
    <name evidence="1" type="ORF">pdam_00019432</name>
</gene>